<proteinExistence type="predicted"/>
<dbReference type="GO" id="GO:0016787">
    <property type="term" value="F:hydrolase activity"/>
    <property type="evidence" value="ECO:0007669"/>
    <property type="project" value="UniProtKB-KW"/>
</dbReference>
<dbReference type="PANTHER" id="PTHR41694">
    <property type="entry name" value="ENDOGENOUS RETROVIRUS GROUP K MEMBER POL PROTEIN"/>
    <property type="match status" value="1"/>
</dbReference>
<evidence type="ECO:0000256" key="6">
    <source>
        <dbReference type="ARBA" id="ARBA00022918"/>
    </source>
</evidence>
<evidence type="ECO:0000256" key="2">
    <source>
        <dbReference type="ARBA" id="ARBA00022695"/>
    </source>
</evidence>
<dbReference type="PROSITE" id="PS50994">
    <property type="entry name" value="INTEGRASE"/>
    <property type="match status" value="1"/>
</dbReference>
<reference evidence="8" key="1">
    <citation type="submission" date="2020-12" db="EMBL/GenBank/DDBJ databases">
        <authorList>
            <consortium name="Molecular Ecology Group"/>
        </authorList>
    </citation>
    <scope>NUCLEOTIDE SEQUENCE</scope>
    <source>
        <strain evidence="8">TBG_1078</strain>
    </source>
</reference>
<sequence length="183" mass="19903">MLQFAFPPIVHKVSFFSTSSPTPVVSCWIEAYPTARNTADIFAAILTEHIIPRFGLPQTLQSDNGPAFISSITQQVAESLNISWRLHIPYQPQSSSKVEKANGLLKAQLPKLTLETRLSWPTLLPLALTRLRVAPPWTLGTKPVGTCLGSSLPHRSQSPCWSSTPSLISALPYSALGPPESSC</sequence>
<dbReference type="GO" id="GO:0004519">
    <property type="term" value="F:endonuclease activity"/>
    <property type="evidence" value="ECO:0007669"/>
    <property type="project" value="UniProtKB-KW"/>
</dbReference>
<keyword evidence="5" id="KW-0378">Hydrolase</keyword>
<dbReference type="AlphaFoldDB" id="A0A811ZRH1"/>
<dbReference type="GO" id="GO:0003964">
    <property type="term" value="F:RNA-directed DNA polymerase activity"/>
    <property type="evidence" value="ECO:0007669"/>
    <property type="project" value="UniProtKB-KW"/>
</dbReference>
<keyword evidence="1" id="KW-0808">Transferase</keyword>
<dbReference type="InterPro" id="IPR012337">
    <property type="entry name" value="RNaseH-like_sf"/>
</dbReference>
<keyword evidence="9" id="KW-1185">Reference proteome</keyword>
<evidence type="ECO:0000256" key="4">
    <source>
        <dbReference type="ARBA" id="ARBA00022759"/>
    </source>
</evidence>
<dbReference type="GO" id="GO:0003676">
    <property type="term" value="F:nucleic acid binding"/>
    <property type="evidence" value="ECO:0007669"/>
    <property type="project" value="InterPro"/>
</dbReference>
<dbReference type="EMBL" id="CAJHUB010000774">
    <property type="protein sequence ID" value="CAD7691261.1"/>
    <property type="molecule type" value="Genomic_DNA"/>
</dbReference>
<dbReference type="SUPFAM" id="SSF53098">
    <property type="entry name" value="Ribonuclease H-like"/>
    <property type="match status" value="1"/>
</dbReference>
<keyword evidence="6" id="KW-0695">RNA-directed DNA polymerase</keyword>
<dbReference type="GO" id="GO:0015074">
    <property type="term" value="P:DNA integration"/>
    <property type="evidence" value="ECO:0007669"/>
    <property type="project" value="InterPro"/>
</dbReference>
<organism evidence="8 9">
    <name type="scientific">Nyctereutes procyonoides</name>
    <name type="common">Raccoon dog</name>
    <name type="synonym">Canis procyonoides</name>
    <dbReference type="NCBI Taxonomy" id="34880"/>
    <lineage>
        <taxon>Eukaryota</taxon>
        <taxon>Metazoa</taxon>
        <taxon>Chordata</taxon>
        <taxon>Craniata</taxon>
        <taxon>Vertebrata</taxon>
        <taxon>Euteleostomi</taxon>
        <taxon>Mammalia</taxon>
        <taxon>Eutheria</taxon>
        <taxon>Laurasiatheria</taxon>
        <taxon>Carnivora</taxon>
        <taxon>Caniformia</taxon>
        <taxon>Canidae</taxon>
        <taxon>Nyctereutes</taxon>
    </lineage>
</organism>
<dbReference type="PANTHER" id="PTHR41694:SF5">
    <property type="entry name" value="RIBONUCLEASE H"/>
    <property type="match status" value="1"/>
</dbReference>
<gene>
    <name evidence="8" type="ORF">NYPRO_LOCUS24055</name>
</gene>
<evidence type="ECO:0000313" key="8">
    <source>
        <dbReference type="EMBL" id="CAD7691261.1"/>
    </source>
</evidence>
<keyword evidence="2" id="KW-0548">Nucleotidyltransferase</keyword>
<keyword evidence="3" id="KW-0540">Nuclease</keyword>
<comment type="caution">
    <text evidence="8">The sequence shown here is derived from an EMBL/GenBank/DDBJ whole genome shotgun (WGS) entry which is preliminary data.</text>
</comment>
<keyword evidence="4" id="KW-0255">Endonuclease</keyword>
<evidence type="ECO:0000259" key="7">
    <source>
        <dbReference type="PROSITE" id="PS50994"/>
    </source>
</evidence>
<feature type="domain" description="Integrase catalytic" evidence="7">
    <location>
        <begin position="1"/>
        <end position="151"/>
    </location>
</feature>
<evidence type="ECO:0000313" key="9">
    <source>
        <dbReference type="Proteomes" id="UP000645828"/>
    </source>
</evidence>
<dbReference type="Pfam" id="PF00665">
    <property type="entry name" value="rve"/>
    <property type="match status" value="1"/>
</dbReference>
<name>A0A811ZRH1_NYCPR</name>
<dbReference type="Proteomes" id="UP000645828">
    <property type="component" value="Unassembled WGS sequence"/>
</dbReference>
<evidence type="ECO:0000256" key="3">
    <source>
        <dbReference type="ARBA" id="ARBA00022722"/>
    </source>
</evidence>
<protein>
    <submittedName>
        <fullName evidence="8">(raccoon dog) hypothetical protein</fullName>
    </submittedName>
</protein>
<dbReference type="InterPro" id="IPR036397">
    <property type="entry name" value="RNaseH_sf"/>
</dbReference>
<dbReference type="Gene3D" id="3.30.420.10">
    <property type="entry name" value="Ribonuclease H-like superfamily/Ribonuclease H"/>
    <property type="match status" value="1"/>
</dbReference>
<evidence type="ECO:0000256" key="1">
    <source>
        <dbReference type="ARBA" id="ARBA00022679"/>
    </source>
</evidence>
<evidence type="ECO:0000256" key="5">
    <source>
        <dbReference type="ARBA" id="ARBA00022801"/>
    </source>
</evidence>
<dbReference type="InterPro" id="IPR001584">
    <property type="entry name" value="Integrase_cat-core"/>
</dbReference>
<accession>A0A811ZRH1</accession>